<organism evidence="1">
    <name type="scientific">marine metagenome</name>
    <dbReference type="NCBI Taxonomy" id="408172"/>
    <lineage>
        <taxon>unclassified sequences</taxon>
        <taxon>metagenomes</taxon>
        <taxon>ecological metagenomes</taxon>
    </lineage>
</organism>
<dbReference type="AlphaFoldDB" id="A0A383BC83"/>
<sequence>MTFTHLPKGELPEIKQIKVDGVR</sequence>
<gene>
    <name evidence="1" type="ORF">METZ01_LOCUS470581</name>
</gene>
<name>A0A383BC83_9ZZZZ</name>
<proteinExistence type="predicted"/>
<evidence type="ECO:0000313" key="1">
    <source>
        <dbReference type="EMBL" id="SVE17727.1"/>
    </source>
</evidence>
<reference evidence="1" key="1">
    <citation type="submission" date="2018-05" db="EMBL/GenBank/DDBJ databases">
        <authorList>
            <person name="Lanie J.A."/>
            <person name="Ng W.-L."/>
            <person name="Kazmierczak K.M."/>
            <person name="Andrzejewski T.M."/>
            <person name="Davidsen T.M."/>
            <person name="Wayne K.J."/>
            <person name="Tettelin H."/>
            <person name="Glass J.I."/>
            <person name="Rusch D."/>
            <person name="Podicherti R."/>
            <person name="Tsui H.-C.T."/>
            <person name="Winkler M.E."/>
        </authorList>
    </citation>
    <scope>NUCLEOTIDE SEQUENCE</scope>
</reference>
<feature type="non-terminal residue" evidence="1">
    <location>
        <position position="23"/>
    </location>
</feature>
<accession>A0A383BC83</accession>
<dbReference type="EMBL" id="UINC01199345">
    <property type="protein sequence ID" value="SVE17727.1"/>
    <property type="molecule type" value="Genomic_DNA"/>
</dbReference>
<protein>
    <submittedName>
        <fullName evidence="1">Uncharacterized protein</fullName>
    </submittedName>
</protein>